<keyword evidence="1" id="KW-0472">Membrane</keyword>
<keyword evidence="1" id="KW-0812">Transmembrane</keyword>
<proteinExistence type="predicted"/>
<organism evidence="2 3">
    <name type="scientific">Catagonus wagneri</name>
    <name type="common">Chacoan peccary</name>
    <dbReference type="NCBI Taxonomy" id="51154"/>
    <lineage>
        <taxon>Eukaryota</taxon>
        <taxon>Metazoa</taxon>
        <taxon>Chordata</taxon>
        <taxon>Craniata</taxon>
        <taxon>Vertebrata</taxon>
        <taxon>Euteleostomi</taxon>
        <taxon>Mammalia</taxon>
        <taxon>Eutheria</taxon>
        <taxon>Laurasiatheria</taxon>
        <taxon>Artiodactyla</taxon>
        <taxon>Suina</taxon>
        <taxon>Tayassuidae</taxon>
        <taxon>Catagonus</taxon>
    </lineage>
</organism>
<dbReference type="GeneTree" id="ENSGT00900000143813"/>
<evidence type="ECO:0000313" key="3">
    <source>
        <dbReference type="Proteomes" id="UP000694540"/>
    </source>
</evidence>
<dbReference type="Ensembl" id="ENSCWAT00000027514.1">
    <property type="protein sequence ID" value="ENSCWAP00000025387.1"/>
    <property type="gene ID" value="ENSCWAG00000019271.1"/>
</dbReference>
<accession>A0A8C3XDK5</accession>
<reference evidence="2" key="1">
    <citation type="submission" date="2025-08" db="UniProtKB">
        <authorList>
            <consortium name="Ensembl"/>
        </authorList>
    </citation>
    <scope>IDENTIFICATION</scope>
</reference>
<name>A0A8C3XDK5_9CETA</name>
<keyword evidence="1" id="KW-1133">Transmembrane helix</keyword>
<reference evidence="2" key="2">
    <citation type="submission" date="2025-09" db="UniProtKB">
        <authorList>
            <consortium name="Ensembl"/>
        </authorList>
    </citation>
    <scope>IDENTIFICATION</scope>
</reference>
<dbReference type="AlphaFoldDB" id="A0A8C3XDK5"/>
<feature type="transmembrane region" description="Helical" evidence="1">
    <location>
        <begin position="42"/>
        <end position="67"/>
    </location>
</feature>
<dbReference type="Proteomes" id="UP000694540">
    <property type="component" value="Unplaced"/>
</dbReference>
<sequence length="81" mass="9516">MCEIDSLASTFVPNLCSGPKGFPFSLENFFFRFYEFCVSLNYLWAFILSNLYCFGSIVCVYQFLFCFKKPLPHPSSHTYFF</sequence>
<keyword evidence="3" id="KW-1185">Reference proteome</keyword>
<protein>
    <submittedName>
        <fullName evidence="2">Uncharacterized protein</fullName>
    </submittedName>
</protein>
<evidence type="ECO:0000313" key="2">
    <source>
        <dbReference type="Ensembl" id="ENSCWAP00000025387.1"/>
    </source>
</evidence>
<evidence type="ECO:0000256" key="1">
    <source>
        <dbReference type="SAM" id="Phobius"/>
    </source>
</evidence>